<proteinExistence type="predicted"/>
<keyword evidence="3" id="KW-0433">Leucine-rich repeat</keyword>
<feature type="compositionally biased region" description="Pro residues" evidence="6">
    <location>
        <begin position="53"/>
        <end position="70"/>
    </location>
</feature>
<organism evidence="8 9">
    <name type="scientific">Carex littledalei</name>
    <dbReference type="NCBI Taxonomy" id="544730"/>
    <lineage>
        <taxon>Eukaryota</taxon>
        <taxon>Viridiplantae</taxon>
        <taxon>Streptophyta</taxon>
        <taxon>Embryophyta</taxon>
        <taxon>Tracheophyta</taxon>
        <taxon>Spermatophyta</taxon>
        <taxon>Magnoliopsida</taxon>
        <taxon>Liliopsida</taxon>
        <taxon>Poales</taxon>
        <taxon>Cyperaceae</taxon>
        <taxon>Cyperoideae</taxon>
        <taxon>Cariceae</taxon>
        <taxon>Carex</taxon>
        <taxon>Carex subgen. Euthyceras</taxon>
    </lineage>
</organism>
<dbReference type="InterPro" id="IPR032675">
    <property type="entry name" value="LRR_dom_sf"/>
</dbReference>
<dbReference type="PANTHER" id="PTHR32093">
    <property type="entry name" value="LEUCINE-RICH REPEAT EXTENSIN-LIKE PROTEIN 3-RELATED"/>
    <property type="match status" value="1"/>
</dbReference>
<evidence type="ECO:0000256" key="4">
    <source>
        <dbReference type="ARBA" id="ARBA00022729"/>
    </source>
</evidence>
<keyword evidence="9" id="KW-1185">Reference proteome</keyword>
<dbReference type="Gene3D" id="3.80.10.10">
    <property type="entry name" value="Ribonuclease Inhibitor"/>
    <property type="match status" value="1"/>
</dbReference>
<evidence type="ECO:0000256" key="2">
    <source>
        <dbReference type="ARBA" id="ARBA00022525"/>
    </source>
</evidence>
<evidence type="ECO:0000256" key="3">
    <source>
        <dbReference type="ARBA" id="ARBA00022614"/>
    </source>
</evidence>
<evidence type="ECO:0000256" key="5">
    <source>
        <dbReference type="ARBA" id="ARBA00022737"/>
    </source>
</evidence>
<gene>
    <name evidence="8" type="ORF">FCM35_KLT17489</name>
</gene>
<reference evidence="8" key="1">
    <citation type="submission" date="2020-01" db="EMBL/GenBank/DDBJ databases">
        <title>Genome sequence of Kobresia littledalei, the first chromosome-level genome in the family Cyperaceae.</title>
        <authorList>
            <person name="Qu G."/>
        </authorList>
    </citation>
    <scope>NUCLEOTIDE SEQUENCE</scope>
    <source>
        <strain evidence="8">C.B.Clarke</strain>
        <tissue evidence="8">Leaf</tissue>
    </source>
</reference>
<dbReference type="EMBL" id="SWLB01000005">
    <property type="protein sequence ID" value="KAF3338652.1"/>
    <property type="molecule type" value="Genomic_DNA"/>
</dbReference>
<comment type="subcellular location">
    <subcellularLocation>
        <location evidence="1">Secreted</location>
    </subcellularLocation>
</comment>
<dbReference type="FunFam" id="3.80.10.10:FF:000383">
    <property type="entry name" value="Leucine-rich repeat receptor protein kinase EMS1"/>
    <property type="match status" value="1"/>
</dbReference>
<dbReference type="GO" id="GO:0005576">
    <property type="term" value="C:extracellular region"/>
    <property type="evidence" value="ECO:0007669"/>
    <property type="project" value="UniProtKB-SubCell"/>
</dbReference>
<evidence type="ECO:0008006" key="10">
    <source>
        <dbReference type="Google" id="ProtNLM"/>
    </source>
</evidence>
<accession>A0A833VG84</accession>
<evidence type="ECO:0000256" key="1">
    <source>
        <dbReference type="ARBA" id="ARBA00004613"/>
    </source>
</evidence>
<feature type="chain" id="PRO_5032670489" description="Leucine-rich repeat-containing N-terminal plant-type domain-containing protein" evidence="7">
    <location>
        <begin position="29"/>
        <end position="470"/>
    </location>
</feature>
<comment type="caution">
    <text evidence="8">The sequence shown here is derived from an EMBL/GenBank/DDBJ whole genome shotgun (WGS) entry which is preliminary data.</text>
</comment>
<dbReference type="OrthoDB" id="676979at2759"/>
<dbReference type="InterPro" id="IPR001611">
    <property type="entry name" value="Leu-rich_rpt"/>
</dbReference>
<protein>
    <recommendedName>
        <fullName evidence="10">Leucine-rich repeat-containing N-terminal plant-type domain-containing protein</fullName>
    </recommendedName>
</protein>
<evidence type="ECO:0000313" key="8">
    <source>
        <dbReference type="EMBL" id="KAF3338652.1"/>
    </source>
</evidence>
<evidence type="ECO:0000256" key="7">
    <source>
        <dbReference type="SAM" id="SignalP"/>
    </source>
</evidence>
<dbReference type="Pfam" id="PF00560">
    <property type="entry name" value="LRR_1"/>
    <property type="match status" value="2"/>
</dbReference>
<dbReference type="InterPro" id="IPR051582">
    <property type="entry name" value="LRR_extensin-like_regulator"/>
</dbReference>
<keyword evidence="5" id="KW-0677">Repeat</keyword>
<feature type="signal peptide" evidence="7">
    <location>
        <begin position="1"/>
        <end position="28"/>
    </location>
</feature>
<name>A0A833VG84_9POAL</name>
<dbReference type="SUPFAM" id="SSF52058">
    <property type="entry name" value="L domain-like"/>
    <property type="match status" value="1"/>
</dbReference>
<dbReference type="Proteomes" id="UP000623129">
    <property type="component" value="Unassembled WGS sequence"/>
</dbReference>
<dbReference type="PANTHER" id="PTHR32093:SF128">
    <property type="entry name" value="LEUCINE-RICH REPEAT-CONTAINING N-TERMINAL PLANT-TYPE DOMAIN-CONTAINING PROTEIN"/>
    <property type="match status" value="1"/>
</dbReference>
<evidence type="ECO:0000313" key="9">
    <source>
        <dbReference type="Proteomes" id="UP000623129"/>
    </source>
</evidence>
<feature type="region of interest" description="Disordered" evidence="6">
    <location>
        <begin position="51"/>
        <end position="77"/>
    </location>
</feature>
<keyword evidence="4 7" id="KW-0732">Signal</keyword>
<evidence type="ECO:0000256" key="6">
    <source>
        <dbReference type="SAM" id="MobiDB-lite"/>
    </source>
</evidence>
<keyword evidence="2" id="KW-0964">Secreted</keyword>
<sequence length="470" mass="51299">MGTSPLTITYFLFIQCIVLSSLIPTTLSLDISLGGKGTGISIGIGIGIGGSSPPSPSRNPPSPSRNPPSPSSSTVKPSDFKSCFLYRSYLVIQAFKKTITCDPQRITNSWNGPDICGSYCGFYCEAPPGYSKDNVAVASVDFNGNALCSEHFDVFVGNLTELALFHANSNNFTCGTPYINQNVNPYFYELDLSNNKLQGYFPQNAILSNLTFLDVRFNKYFGSVPSDVFGKLPYAIAIFLNNNKFNGYLPSNLGYSPVQYLSLANNLFTGPIPSSIGYAKNLLEVLFLNNQLSGCLPPEVGKVTKLTVFDAGFNYITGPIPYSYGCLKKIEQLNLAHNLLYGEVPEALCKLACTGHLMNLSLSYNYLTSLGPSCWELIKQGSKKLDVSKNCIPWLPNQRSAEECWWFAKKPKTCPWSSYTPCWGASSEQIDSVSASEEKKAPVKGKAGMLGRKSGYRTYGALDGSPKPRN</sequence>
<dbReference type="AlphaFoldDB" id="A0A833VG84"/>